<dbReference type="GO" id="GO:0004563">
    <property type="term" value="F:beta-N-acetylhexosaminidase activity"/>
    <property type="evidence" value="ECO:0007669"/>
    <property type="project" value="UniProtKB-EC"/>
</dbReference>
<reference evidence="7 8" key="1">
    <citation type="submission" date="2023-06" db="EMBL/GenBank/DDBJ databases">
        <authorList>
            <person name="Oyuntsetseg B."/>
            <person name="Kim S.B."/>
        </authorList>
    </citation>
    <scope>NUCLEOTIDE SEQUENCE [LARGE SCALE GENOMIC DNA]</scope>
    <source>
        <strain evidence="7 8">4-36</strain>
    </source>
</reference>
<dbReference type="PANTHER" id="PTHR30480">
    <property type="entry name" value="BETA-HEXOSAMINIDASE-RELATED"/>
    <property type="match status" value="1"/>
</dbReference>
<evidence type="ECO:0000256" key="2">
    <source>
        <dbReference type="ARBA" id="ARBA00005336"/>
    </source>
</evidence>
<dbReference type="KEGG" id="amog:QRX60_44085"/>
<dbReference type="SUPFAM" id="SSF51445">
    <property type="entry name" value="(Trans)glycosidases"/>
    <property type="match status" value="1"/>
</dbReference>
<gene>
    <name evidence="7" type="ORF">QRX60_44085</name>
</gene>
<evidence type="ECO:0000256" key="5">
    <source>
        <dbReference type="ARBA" id="ARBA00023295"/>
    </source>
</evidence>
<dbReference type="GO" id="GO:0005975">
    <property type="term" value="P:carbohydrate metabolic process"/>
    <property type="evidence" value="ECO:0007669"/>
    <property type="project" value="InterPro"/>
</dbReference>
<dbReference type="GO" id="GO:0009254">
    <property type="term" value="P:peptidoglycan turnover"/>
    <property type="evidence" value="ECO:0007669"/>
    <property type="project" value="TreeGrafter"/>
</dbReference>
<dbReference type="Pfam" id="PF00933">
    <property type="entry name" value="Glyco_hydro_3"/>
    <property type="match status" value="1"/>
</dbReference>
<comment type="similarity">
    <text evidence="2">Belongs to the glycosyl hydrolase 3 family.</text>
</comment>
<dbReference type="PANTHER" id="PTHR30480:SF13">
    <property type="entry name" value="BETA-HEXOSAMINIDASE"/>
    <property type="match status" value="1"/>
</dbReference>
<evidence type="ECO:0000256" key="4">
    <source>
        <dbReference type="ARBA" id="ARBA00022801"/>
    </source>
</evidence>
<keyword evidence="8" id="KW-1185">Reference proteome</keyword>
<evidence type="ECO:0000313" key="8">
    <source>
        <dbReference type="Proteomes" id="UP001239397"/>
    </source>
</evidence>
<evidence type="ECO:0000256" key="1">
    <source>
        <dbReference type="ARBA" id="ARBA00001231"/>
    </source>
</evidence>
<accession>A0A9Y2JLS0</accession>
<dbReference type="InterPro" id="IPR017853">
    <property type="entry name" value="GH"/>
</dbReference>
<dbReference type="InterPro" id="IPR050226">
    <property type="entry name" value="NagZ_Beta-hexosaminidase"/>
</dbReference>
<sequence length="519" mass="52820">MQSSESQEPSAISPADQGEAWIDRQLERLTPRQKLAQRLVVLPGVADDGRPDEDTRAALAAGLGVLHGLTGMSVSAAARYHVEVAGIADELGLPPALVSANLESGVGYTLGGGGTDFPYPRGIGHSDDAGLARRMAEEAAREARLAGFHWTFSPCVDVLTTPDDPILGVRAFGLEADRTAVLGVAQIRGYQDGGLLATAKHFPGHGDSAKDTHAEAAPLARTPEDHEHRHLPPFRAAIEAGVASVMVAHVALPGLGVPGPASLSPVVNRTWLRTELGYDGLVVTDSLRMGAIVAGWPTAASAVAALAAGADVANVKCPAGEVPSILDALEAALAAGELDGDELDRSVARLLRAKVRLGLHRAHGIDLARCEELDAGRSWADPGLAGTVSARLPDPVRGPVVVVGDSELARSLADGLKVARGEVAYEALSSPGEAARAHAGATVVAVTCPLPVDGGRDSAEFAASVEAARAHGHPVVAVVNSTVPATGLRVAGPAVSVPAVDAFGIVSGAAVGAAVEVLG</sequence>
<dbReference type="AlphaFoldDB" id="A0A9Y2JLS0"/>
<keyword evidence="4 7" id="KW-0378">Hydrolase</keyword>
<evidence type="ECO:0000256" key="3">
    <source>
        <dbReference type="ARBA" id="ARBA00012663"/>
    </source>
</evidence>
<proteinExistence type="inferred from homology"/>
<keyword evidence="5" id="KW-0326">Glycosidase</keyword>
<protein>
    <recommendedName>
        <fullName evidence="3">beta-N-acetylhexosaminidase</fullName>
        <ecNumber evidence="3">3.2.1.52</ecNumber>
    </recommendedName>
</protein>
<dbReference type="InterPro" id="IPR036962">
    <property type="entry name" value="Glyco_hydro_3_N_sf"/>
</dbReference>
<evidence type="ECO:0000259" key="6">
    <source>
        <dbReference type="Pfam" id="PF00933"/>
    </source>
</evidence>
<dbReference type="InterPro" id="IPR001764">
    <property type="entry name" value="Glyco_hydro_3_N"/>
</dbReference>
<dbReference type="EC" id="3.2.1.52" evidence="3"/>
<dbReference type="Gene3D" id="3.20.20.300">
    <property type="entry name" value="Glycoside hydrolase, family 3, N-terminal domain"/>
    <property type="match status" value="1"/>
</dbReference>
<dbReference type="EMBL" id="CP127295">
    <property type="protein sequence ID" value="WIY00956.1"/>
    <property type="molecule type" value="Genomic_DNA"/>
</dbReference>
<evidence type="ECO:0000313" key="7">
    <source>
        <dbReference type="EMBL" id="WIY00956.1"/>
    </source>
</evidence>
<comment type="catalytic activity">
    <reaction evidence="1">
        <text>Hydrolysis of terminal non-reducing N-acetyl-D-hexosamine residues in N-acetyl-beta-D-hexosaminides.</text>
        <dbReference type="EC" id="3.2.1.52"/>
    </reaction>
</comment>
<organism evidence="7 8">
    <name type="scientific">Amycolatopsis mongoliensis</name>
    <dbReference type="NCBI Taxonomy" id="715475"/>
    <lineage>
        <taxon>Bacteria</taxon>
        <taxon>Bacillati</taxon>
        <taxon>Actinomycetota</taxon>
        <taxon>Actinomycetes</taxon>
        <taxon>Pseudonocardiales</taxon>
        <taxon>Pseudonocardiaceae</taxon>
        <taxon>Amycolatopsis</taxon>
    </lineage>
</organism>
<dbReference type="RefSeq" id="WP_285997417.1">
    <property type="nucleotide sequence ID" value="NZ_CP127295.1"/>
</dbReference>
<name>A0A9Y2JLS0_9PSEU</name>
<dbReference type="Proteomes" id="UP001239397">
    <property type="component" value="Chromosome"/>
</dbReference>
<feature type="domain" description="Glycoside hydrolase family 3 N-terminal" evidence="6">
    <location>
        <begin position="95"/>
        <end position="352"/>
    </location>
</feature>